<comment type="subcellular location">
    <subcellularLocation>
        <location evidence="1">Nucleus</location>
    </subcellularLocation>
</comment>
<name>A0AB34JCX4_PRYPA</name>
<feature type="domain" description="Transcription elongation factor Eaf N-terminal" evidence="9">
    <location>
        <begin position="8"/>
        <end position="103"/>
    </location>
</feature>
<evidence type="ECO:0000313" key="11">
    <source>
        <dbReference type="Proteomes" id="UP001515480"/>
    </source>
</evidence>
<dbReference type="AlphaFoldDB" id="A0AB34JCX4"/>
<accession>A0AB34JCX4</accession>
<keyword evidence="6" id="KW-0804">Transcription</keyword>
<dbReference type="GO" id="GO:0003711">
    <property type="term" value="F:transcription elongation factor activity"/>
    <property type="evidence" value="ECO:0007669"/>
    <property type="project" value="TreeGrafter"/>
</dbReference>
<comment type="caution">
    <text evidence="10">The sequence shown here is derived from an EMBL/GenBank/DDBJ whole genome shotgun (WGS) entry which is preliminary data.</text>
</comment>
<comment type="similarity">
    <text evidence="2">Belongs to the EAF family.</text>
</comment>
<dbReference type="InterPro" id="IPR019194">
    <property type="entry name" value="Tscrpt_elong_fac_Eaf_N"/>
</dbReference>
<sequence length="159" mass="17393">MAGRSETHQVRLGQSFSARGNTRFHTLRYNFKPAHAAFSLGGKLHLHGSTVELNVPSKSNGQLLFTGNSEPYKEVDCVLICNAEGEWRIERLDRNIKNLKVERDVAGPGPSGQSAAEREVATFSTTDASPPNPVPIEEENIDEDDLFGDADDGDGRGER</sequence>
<keyword evidence="5" id="KW-0010">Activator</keyword>
<dbReference type="PANTHER" id="PTHR15970">
    <property type="entry name" value="ELL-ASSOCIATED FACTOR EAF"/>
    <property type="match status" value="1"/>
</dbReference>
<evidence type="ECO:0000313" key="10">
    <source>
        <dbReference type="EMBL" id="KAL1519530.1"/>
    </source>
</evidence>
<organism evidence="10 11">
    <name type="scientific">Prymnesium parvum</name>
    <name type="common">Toxic golden alga</name>
    <dbReference type="NCBI Taxonomy" id="97485"/>
    <lineage>
        <taxon>Eukaryota</taxon>
        <taxon>Haptista</taxon>
        <taxon>Haptophyta</taxon>
        <taxon>Prymnesiophyceae</taxon>
        <taxon>Prymnesiales</taxon>
        <taxon>Prymnesiaceae</taxon>
        <taxon>Prymnesium</taxon>
    </lineage>
</organism>
<keyword evidence="11" id="KW-1185">Reference proteome</keyword>
<keyword evidence="4" id="KW-0805">Transcription regulation</keyword>
<evidence type="ECO:0000256" key="1">
    <source>
        <dbReference type="ARBA" id="ARBA00004123"/>
    </source>
</evidence>
<evidence type="ECO:0000256" key="7">
    <source>
        <dbReference type="ARBA" id="ARBA00023242"/>
    </source>
</evidence>
<evidence type="ECO:0000259" key="9">
    <source>
        <dbReference type="Pfam" id="PF09816"/>
    </source>
</evidence>
<evidence type="ECO:0000256" key="6">
    <source>
        <dbReference type="ARBA" id="ARBA00023163"/>
    </source>
</evidence>
<evidence type="ECO:0000256" key="2">
    <source>
        <dbReference type="ARBA" id="ARBA00007798"/>
    </source>
</evidence>
<reference evidence="10 11" key="1">
    <citation type="journal article" date="2024" name="Science">
        <title>Giant polyketide synthase enzymes in the biosynthesis of giant marine polyether toxins.</title>
        <authorList>
            <person name="Fallon T.R."/>
            <person name="Shende V.V."/>
            <person name="Wierzbicki I.H."/>
            <person name="Pendleton A.L."/>
            <person name="Watervoot N.F."/>
            <person name="Auber R.P."/>
            <person name="Gonzalez D.J."/>
            <person name="Wisecaver J.H."/>
            <person name="Moore B.S."/>
        </authorList>
    </citation>
    <scope>NUCLEOTIDE SEQUENCE [LARGE SCALE GENOMIC DNA]</scope>
    <source>
        <strain evidence="10 11">12B1</strain>
    </source>
</reference>
<evidence type="ECO:0000256" key="8">
    <source>
        <dbReference type="SAM" id="MobiDB-lite"/>
    </source>
</evidence>
<protein>
    <recommendedName>
        <fullName evidence="9">Transcription elongation factor Eaf N-terminal domain-containing protein</fullName>
    </recommendedName>
</protein>
<dbReference type="GO" id="GO:0006368">
    <property type="term" value="P:transcription elongation by RNA polymerase II"/>
    <property type="evidence" value="ECO:0007669"/>
    <property type="project" value="InterPro"/>
</dbReference>
<keyword evidence="7" id="KW-0539">Nucleus</keyword>
<evidence type="ECO:0000256" key="4">
    <source>
        <dbReference type="ARBA" id="ARBA00023015"/>
    </source>
</evidence>
<dbReference type="PANTHER" id="PTHR15970:SF2">
    <property type="entry name" value="ELL-ASSOCIATED FACTOR EAF"/>
    <property type="match status" value="1"/>
</dbReference>
<dbReference type="Pfam" id="PF09816">
    <property type="entry name" value="EAF"/>
    <property type="match status" value="1"/>
</dbReference>
<feature type="region of interest" description="Disordered" evidence="8">
    <location>
        <begin position="98"/>
        <end position="159"/>
    </location>
</feature>
<proteinExistence type="inferred from homology"/>
<evidence type="ECO:0000256" key="5">
    <source>
        <dbReference type="ARBA" id="ARBA00023159"/>
    </source>
</evidence>
<dbReference type="InterPro" id="IPR027093">
    <property type="entry name" value="EAF_fam"/>
</dbReference>
<feature type="compositionally biased region" description="Acidic residues" evidence="8">
    <location>
        <begin position="136"/>
        <end position="152"/>
    </location>
</feature>
<evidence type="ECO:0000256" key="3">
    <source>
        <dbReference type="ARBA" id="ARBA00022553"/>
    </source>
</evidence>
<keyword evidence="3" id="KW-0597">Phosphoprotein</keyword>
<gene>
    <name evidence="10" type="ORF">AB1Y20_023045</name>
</gene>
<dbReference type="EMBL" id="JBGBPQ010000009">
    <property type="protein sequence ID" value="KAL1519530.1"/>
    <property type="molecule type" value="Genomic_DNA"/>
</dbReference>
<dbReference type="Proteomes" id="UP001515480">
    <property type="component" value="Unassembled WGS sequence"/>
</dbReference>
<dbReference type="GO" id="GO:0032783">
    <property type="term" value="C:super elongation complex"/>
    <property type="evidence" value="ECO:0007669"/>
    <property type="project" value="InterPro"/>
</dbReference>